<comment type="caution">
    <text evidence="3">The sequence shown here is derived from an EMBL/GenBank/DDBJ whole genome shotgun (WGS) entry which is preliminary data.</text>
</comment>
<reference evidence="4" key="2">
    <citation type="submission" date="2019-10" db="EMBL/GenBank/DDBJ databases">
        <title>A de novo genome assembly of a pear dwarfing rootstock.</title>
        <authorList>
            <person name="Wang F."/>
            <person name="Wang J."/>
            <person name="Li S."/>
            <person name="Zhang Y."/>
            <person name="Fang M."/>
            <person name="Ma L."/>
            <person name="Zhao Y."/>
            <person name="Jiang S."/>
        </authorList>
    </citation>
    <scope>NUCLEOTIDE SEQUENCE [LARGE SCALE GENOMIC DNA]</scope>
</reference>
<name>A0A5N5F7Y4_9ROSA</name>
<evidence type="ECO:0000313" key="4">
    <source>
        <dbReference type="Proteomes" id="UP000327157"/>
    </source>
</evidence>
<keyword evidence="4" id="KW-1185">Reference proteome</keyword>
<feature type="chain" id="PRO_5024278076" evidence="2">
    <location>
        <begin position="29"/>
        <end position="142"/>
    </location>
</feature>
<accession>A0A5N5F7Y4</accession>
<dbReference type="EMBL" id="SMOL01000753">
    <property type="protein sequence ID" value="KAB2599168.1"/>
    <property type="molecule type" value="Genomic_DNA"/>
</dbReference>
<reference evidence="3 4" key="1">
    <citation type="submission" date="2019-09" db="EMBL/GenBank/DDBJ databases">
        <authorList>
            <person name="Ou C."/>
        </authorList>
    </citation>
    <scope>NUCLEOTIDE SEQUENCE [LARGE SCALE GENOMIC DNA]</scope>
    <source>
        <strain evidence="3">S2</strain>
        <tissue evidence="3">Leaf</tissue>
    </source>
</reference>
<organism evidence="3 4">
    <name type="scientific">Pyrus ussuriensis x Pyrus communis</name>
    <dbReference type="NCBI Taxonomy" id="2448454"/>
    <lineage>
        <taxon>Eukaryota</taxon>
        <taxon>Viridiplantae</taxon>
        <taxon>Streptophyta</taxon>
        <taxon>Embryophyta</taxon>
        <taxon>Tracheophyta</taxon>
        <taxon>Spermatophyta</taxon>
        <taxon>Magnoliopsida</taxon>
        <taxon>eudicotyledons</taxon>
        <taxon>Gunneridae</taxon>
        <taxon>Pentapetalae</taxon>
        <taxon>rosids</taxon>
        <taxon>fabids</taxon>
        <taxon>Rosales</taxon>
        <taxon>Rosaceae</taxon>
        <taxon>Amygdaloideae</taxon>
        <taxon>Maleae</taxon>
        <taxon>Pyrus</taxon>
    </lineage>
</organism>
<gene>
    <name evidence="3" type="ORF">D8674_009439</name>
</gene>
<evidence type="ECO:0000256" key="1">
    <source>
        <dbReference type="SAM" id="MobiDB-lite"/>
    </source>
</evidence>
<protein>
    <submittedName>
        <fullName evidence="3">Uncharacterized protein</fullName>
    </submittedName>
</protein>
<dbReference type="Proteomes" id="UP000327157">
    <property type="component" value="Chromosome 13"/>
</dbReference>
<keyword evidence="2" id="KW-0732">Signal</keyword>
<sequence length="142" mass="15423">MGLAMRSSELFILGLVMLAWHAAQVAHGQDAGGNLGQCYAVCFQEMTSCLDWCEKNYIRSQAPPAAGETCVEEALMSEFDADNKGDNGDLHTTYTSKGKEDDSESLMCYQTKSRAVARSDIITCKVKGRKLVVELTSQSGVT</sequence>
<reference evidence="3 4" key="3">
    <citation type="submission" date="2019-11" db="EMBL/GenBank/DDBJ databases">
        <title>A de novo genome assembly of a pear dwarfing rootstock.</title>
        <authorList>
            <person name="Wang F."/>
            <person name="Wang J."/>
            <person name="Li S."/>
            <person name="Zhang Y."/>
            <person name="Fang M."/>
            <person name="Ma L."/>
            <person name="Zhao Y."/>
            <person name="Jiang S."/>
        </authorList>
    </citation>
    <scope>NUCLEOTIDE SEQUENCE [LARGE SCALE GENOMIC DNA]</scope>
    <source>
        <strain evidence="3">S2</strain>
        <tissue evidence="3">Leaf</tissue>
    </source>
</reference>
<proteinExistence type="predicted"/>
<evidence type="ECO:0000256" key="2">
    <source>
        <dbReference type="SAM" id="SignalP"/>
    </source>
</evidence>
<feature type="signal peptide" evidence="2">
    <location>
        <begin position="1"/>
        <end position="28"/>
    </location>
</feature>
<evidence type="ECO:0000313" key="3">
    <source>
        <dbReference type="EMBL" id="KAB2599168.1"/>
    </source>
</evidence>
<dbReference type="AlphaFoldDB" id="A0A5N5F7Y4"/>
<dbReference type="OrthoDB" id="10507301at2759"/>
<feature type="region of interest" description="Disordered" evidence="1">
    <location>
        <begin position="81"/>
        <end position="102"/>
    </location>
</feature>